<dbReference type="GeneID" id="27329198"/>
<gene>
    <name evidence="1" type="ORF">PV08_02115</name>
</gene>
<evidence type="ECO:0000313" key="1">
    <source>
        <dbReference type="EMBL" id="KIW21535.1"/>
    </source>
</evidence>
<name>A0A0D2BT10_9EURO</name>
<organism evidence="1 2">
    <name type="scientific">Exophiala spinifera</name>
    <dbReference type="NCBI Taxonomy" id="91928"/>
    <lineage>
        <taxon>Eukaryota</taxon>
        <taxon>Fungi</taxon>
        <taxon>Dikarya</taxon>
        <taxon>Ascomycota</taxon>
        <taxon>Pezizomycotina</taxon>
        <taxon>Eurotiomycetes</taxon>
        <taxon>Chaetothyriomycetidae</taxon>
        <taxon>Chaetothyriales</taxon>
        <taxon>Herpotrichiellaceae</taxon>
        <taxon>Exophiala</taxon>
    </lineage>
</organism>
<dbReference type="EMBL" id="KN847492">
    <property type="protein sequence ID" value="KIW21535.1"/>
    <property type="molecule type" value="Genomic_DNA"/>
</dbReference>
<proteinExistence type="predicted"/>
<reference evidence="1 2" key="1">
    <citation type="submission" date="2015-01" db="EMBL/GenBank/DDBJ databases">
        <title>The Genome Sequence of Exophiala spinifera CBS89968.</title>
        <authorList>
            <consortium name="The Broad Institute Genomics Platform"/>
            <person name="Cuomo C."/>
            <person name="de Hoog S."/>
            <person name="Gorbushina A."/>
            <person name="Stielow B."/>
            <person name="Teixiera M."/>
            <person name="Abouelleil A."/>
            <person name="Chapman S.B."/>
            <person name="Priest M."/>
            <person name="Young S.K."/>
            <person name="Wortman J."/>
            <person name="Nusbaum C."/>
            <person name="Birren B."/>
        </authorList>
    </citation>
    <scope>NUCLEOTIDE SEQUENCE [LARGE SCALE GENOMIC DNA]</scope>
    <source>
        <strain evidence="1 2">CBS 89968</strain>
    </source>
</reference>
<keyword evidence="2" id="KW-1185">Reference proteome</keyword>
<protein>
    <recommendedName>
        <fullName evidence="3">Fungal N-terminal domain-containing protein</fullName>
    </recommendedName>
</protein>
<dbReference type="RefSeq" id="XP_016241751.1">
    <property type="nucleotide sequence ID" value="XM_016376475.1"/>
</dbReference>
<dbReference type="Proteomes" id="UP000053328">
    <property type="component" value="Unassembled WGS sequence"/>
</dbReference>
<sequence>MLLYEAPKACTSFFQEVQDAGEQLPQIRSEISYLQHNLSSLRFLSEADEDTINEAKATGIIQSMNECGVVCDKFTRQLTRWTSSGVDRIRGKLKFKLHGAQIAKARTRLWATARMLEMTIGILTLKLVAKSQSERATEKSLLQQAIHGWKRQAEKDQENVSASLRALGDSDDSGVIDELEDEEIVLKQFVETSSQTLEQIRAIKLNQTITYIKGDDSRFELGMPVTVVDKVAQQTITHVEGNKSVFRLGIFKEA</sequence>
<dbReference type="OrthoDB" id="432483at2759"/>
<dbReference type="AlphaFoldDB" id="A0A0D2BT10"/>
<evidence type="ECO:0000313" key="2">
    <source>
        <dbReference type="Proteomes" id="UP000053328"/>
    </source>
</evidence>
<accession>A0A0D2BT10</accession>
<evidence type="ECO:0008006" key="3">
    <source>
        <dbReference type="Google" id="ProtNLM"/>
    </source>
</evidence>
<dbReference type="HOGENOM" id="CLU_1081788_0_0_1"/>
<dbReference type="VEuPathDB" id="FungiDB:PV08_02115"/>